<evidence type="ECO:0000313" key="2">
    <source>
        <dbReference type="Proteomes" id="UP000230750"/>
    </source>
</evidence>
<evidence type="ECO:0000313" key="1">
    <source>
        <dbReference type="EMBL" id="PIK60313.1"/>
    </source>
</evidence>
<gene>
    <name evidence="1" type="ORF">BSL78_02744</name>
</gene>
<dbReference type="PANTHER" id="PTHR47018:SF1">
    <property type="entry name" value="TESMIN_TSO1-LIKE CXC DOMAIN-CONTAINING PROTEIN"/>
    <property type="match status" value="1"/>
</dbReference>
<dbReference type="Proteomes" id="UP000230750">
    <property type="component" value="Unassembled WGS sequence"/>
</dbReference>
<keyword evidence="2" id="KW-1185">Reference proteome</keyword>
<dbReference type="PANTHER" id="PTHR47018">
    <property type="entry name" value="CXC DOMAIN-CONTAINING PROTEIN-RELATED"/>
    <property type="match status" value="1"/>
</dbReference>
<dbReference type="AlphaFoldDB" id="A0A2G8LJ73"/>
<accession>A0A2G8LJ73</accession>
<sequence>MTSRTALLWFQYMDMVNILERFLKAERTGNWGLHLQTVHDMLPYFAASGHALYAKCAYVYLQTMLNLPKTHPDVYRKFQEGYHVVRRSDRFWAGLSSDLIIEQVLMRSVKTDGGLTGGKGMTENQRLVWVLSMPACASTNEAMQKLSGVSYETSDQHKDTSAARQARDVSDTLQLITYLTEKSPFAEKESLFNIANGMTAQEGVNVERSREVGEKILSSMKYGPAAIVFDGYSDDPTIKDATHLRRTADCAGVKVHFTGGMVLQSKKEEFLNNKVNKQRFICFVSDKLERAGCSVDHAKDDADVLIARQLLHPPEAGILL</sequence>
<name>A0A2G8LJ73_STIJA</name>
<protein>
    <submittedName>
        <fullName evidence="1">Uncharacterized protein</fullName>
    </submittedName>
</protein>
<comment type="caution">
    <text evidence="1">The sequence shown here is derived from an EMBL/GenBank/DDBJ whole genome shotgun (WGS) entry which is preliminary data.</text>
</comment>
<dbReference type="EMBL" id="MRZV01000060">
    <property type="protein sequence ID" value="PIK60313.1"/>
    <property type="molecule type" value="Genomic_DNA"/>
</dbReference>
<dbReference type="OrthoDB" id="6140638at2759"/>
<organism evidence="1 2">
    <name type="scientific">Stichopus japonicus</name>
    <name type="common">Sea cucumber</name>
    <dbReference type="NCBI Taxonomy" id="307972"/>
    <lineage>
        <taxon>Eukaryota</taxon>
        <taxon>Metazoa</taxon>
        <taxon>Echinodermata</taxon>
        <taxon>Eleutherozoa</taxon>
        <taxon>Echinozoa</taxon>
        <taxon>Holothuroidea</taxon>
        <taxon>Aspidochirotacea</taxon>
        <taxon>Aspidochirotida</taxon>
        <taxon>Stichopodidae</taxon>
        <taxon>Apostichopus</taxon>
    </lineage>
</organism>
<reference evidence="1 2" key="1">
    <citation type="journal article" date="2017" name="PLoS Biol.">
        <title>The sea cucumber genome provides insights into morphological evolution and visceral regeneration.</title>
        <authorList>
            <person name="Zhang X."/>
            <person name="Sun L."/>
            <person name="Yuan J."/>
            <person name="Sun Y."/>
            <person name="Gao Y."/>
            <person name="Zhang L."/>
            <person name="Li S."/>
            <person name="Dai H."/>
            <person name="Hamel J.F."/>
            <person name="Liu C."/>
            <person name="Yu Y."/>
            <person name="Liu S."/>
            <person name="Lin W."/>
            <person name="Guo K."/>
            <person name="Jin S."/>
            <person name="Xu P."/>
            <person name="Storey K.B."/>
            <person name="Huan P."/>
            <person name="Zhang T."/>
            <person name="Zhou Y."/>
            <person name="Zhang J."/>
            <person name="Lin C."/>
            <person name="Li X."/>
            <person name="Xing L."/>
            <person name="Huo D."/>
            <person name="Sun M."/>
            <person name="Wang L."/>
            <person name="Mercier A."/>
            <person name="Li F."/>
            <person name="Yang H."/>
            <person name="Xiang J."/>
        </authorList>
    </citation>
    <scope>NUCLEOTIDE SEQUENCE [LARGE SCALE GENOMIC DNA]</scope>
    <source>
        <strain evidence="1">Shaxun</strain>
        <tissue evidence="1">Muscle</tissue>
    </source>
</reference>
<proteinExistence type="predicted"/>